<feature type="transmembrane region" description="Helical" evidence="6">
    <location>
        <begin position="118"/>
        <end position="137"/>
    </location>
</feature>
<evidence type="ECO:0000313" key="8">
    <source>
        <dbReference type="EMBL" id="MED4401738.1"/>
    </source>
</evidence>
<dbReference type="PANTHER" id="PTHR36115:SF9">
    <property type="entry name" value="LMO1584 PROTEIN"/>
    <property type="match status" value="1"/>
</dbReference>
<keyword evidence="3 6" id="KW-0812">Transmembrane</keyword>
<name>A0ABU6NX82_9BACI</name>
<protein>
    <submittedName>
        <fullName evidence="8">RDD family protein</fullName>
    </submittedName>
</protein>
<dbReference type="PANTHER" id="PTHR36115">
    <property type="entry name" value="PROLINE-RICH ANTIGEN HOMOLOG-RELATED"/>
    <property type="match status" value="1"/>
</dbReference>
<evidence type="ECO:0000256" key="5">
    <source>
        <dbReference type="ARBA" id="ARBA00023136"/>
    </source>
</evidence>
<evidence type="ECO:0000256" key="6">
    <source>
        <dbReference type="SAM" id="Phobius"/>
    </source>
</evidence>
<feature type="domain" description="RDD" evidence="7">
    <location>
        <begin position="3"/>
        <end position="149"/>
    </location>
</feature>
<dbReference type="InterPro" id="IPR010432">
    <property type="entry name" value="RDD"/>
</dbReference>
<proteinExistence type="predicted"/>
<gene>
    <name evidence="8" type="ORF">P9271_10460</name>
</gene>
<comment type="caution">
    <text evidence="8">The sequence shown here is derived from an EMBL/GenBank/DDBJ whole genome shotgun (WGS) entry which is preliminary data.</text>
</comment>
<keyword evidence="5 6" id="KW-0472">Membrane</keyword>
<evidence type="ECO:0000259" key="7">
    <source>
        <dbReference type="Pfam" id="PF06271"/>
    </source>
</evidence>
<evidence type="ECO:0000256" key="1">
    <source>
        <dbReference type="ARBA" id="ARBA00004651"/>
    </source>
</evidence>
<feature type="transmembrane region" description="Helical" evidence="6">
    <location>
        <begin position="58"/>
        <end position="82"/>
    </location>
</feature>
<evidence type="ECO:0000256" key="3">
    <source>
        <dbReference type="ARBA" id="ARBA00022692"/>
    </source>
</evidence>
<dbReference type="InterPro" id="IPR051791">
    <property type="entry name" value="Pra-immunoreactive"/>
</dbReference>
<feature type="transmembrane region" description="Helical" evidence="6">
    <location>
        <begin position="12"/>
        <end position="38"/>
    </location>
</feature>
<evidence type="ECO:0000313" key="9">
    <source>
        <dbReference type="Proteomes" id="UP001342826"/>
    </source>
</evidence>
<evidence type="ECO:0000256" key="2">
    <source>
        <dbReference type="ARBA" id="ARBA00022475"/>
    </source>
</evidence>
<comment type="subcellular location">
    <subcellularLocation>
        <location evidence="1">Cell membrane</location>
        <topology evidence="1">Multi-pass membrane protein</topology>
    </subcellularLocation>
</comment>
<keyword evidence="4 6" id="KW-1133">Transmembrane helix</keyword>
<keyword evidence="2" id="KW-1003">Cell membrane</keyword>
<evidence type="ECO:0000256" key="4">
    <source>
        <dbReference type="ARBA" id="ARBA00022989"/>
    </source>
</evidence>
<accession>A0ABU6NX82</accession>
<organism evidence="8 9">
    <name type="scientific">Metabacillus fastidiosus</name>
    <dbReference type="NCBI Taxonomy" id="1458"/>
    <lineage>
        <taxon>Bacteria</taxon>
        <taxon>Bacillati</taxon>
        <taxon>Bacillota</taxon>
        <taxon>Bacilli</taxon>
        <taxon>Bacillales</taxon>
        <taxon>Bacillaceae</taxon>
        <taxon>Metabacillus</taxon>
    </lineage>
</organism>
<keyword evidence="9" id="KW-1185">Reference proteome</keyword>
<reference evidence="8 9" key="1">
    <citation type="submission" date="2023-03" db="EMBL/GenBank/DDBJ databases">
        <title>Bacillus Genome Sequencing.</title>
        <authorList>
            <person name="Dunlap C."/>
        </authorList>
    </citation>
    <scope>NUCLEOTIDE SEQUENCE [LARGE SCALE GENOMIC DNA]</scope>
    <source>
        <strain evidence="8 9">NRS-1717</strain>
    </source>
</reference>
<dbReference type="EMBL" id="JARTFS010000006">
    <property type="protein sequence ID" value="MED4401738.1"/>
    <property type="molecule type" value="Genomic_DNA"/>
</dbReference>
<dbReference type="Proteomes" id="UP001342826">
    <property type="component" value="Unassembled WGS sequence"/>
</dbReference>
<dbReference type="Pfam" id="PF06271">
    <property type="entry name" value="RDD"/>
    <property type="match status" value="1"/>
</dbReference>
<sequence>MKPAGFWIRFLAYLIDGFVFGIPLSIILTVLGFVFLGGSLMTTDFAAQDPYSSNGAEVGIILVYYFISFVLGIAAAIFYYGLMTASKYQGTLGKMLLGLKVVNEAGEKVSKGQAIGRFFAYYLSSAVVYIGFIMIAFGPKKGLHDYICNTRVVYKD</sequence>